<evidence type="ECO:0000256" key="1">
    <source>
        <dbReference type="ARBA" id="ARBA00004167"/>
    </source>
</evidence>
<proteinExistence type="inferred from homology"/>
<evidence type="ECO:0000256" key="2">
    <source>
        <dbReference type="ARBA" id="ARBA00010265"/>
    </source>
</evidence>
<evidence type="ECO:0000256" key="3">
    <source>
        <dbReference type="ARBA" id="ARBA00022692"/>
    </source>
</evidence>
<dbReference type="Gene3D" id="2.40.128.260">
    <property type="entry name" value="Type IV secretion system, VirB10/TraB/TrbI"/>
    <property type="match status" value="1"/>
</dbReference>
<keyword evidence="4 7" id="KW-1133">Transmembrane helix</keyword>
<dbReference type="CDD" id="cd16429">
    <property type="entry name" value="VirB10"/>
    <property type="match status" value="1"/>
</dbReference>
<evidence type="ECO:0000313" key="8">
    <source>
        <dbReference type="EMBL" id="BBB92475.1"/>
    </source>
</evidence>
<reference evidence="8 9" key="1">
    <citation type="journal article" date="2018" name="Int. J. Syst. Evol. Microbiol.">
        <title>Methylomusa anaerophila gen. nov., sp. nov., an anaerobic methanol-utilizing bacterium isolated from a microbial fuel cell.</title>
        <authorList>
            <person name="Amano N."/>
            <person name="Yamamuro A."/>
            <person name="Miyahara M."/>
            <person name="Kouzuma A."/>
            <person name="Abe T."/>
            <person name="Watanabe K."/>
        </authorList>
    </citation>
    <scope>NUCLEOTIDE SEQUENCE [LARGE SCALE GENOMIC DNA]</scope>
    <source>
        <strain evidence="8 9">MMFC1</strain>
    </source>
</reference>
<keyword evidence="5 7" id="KW-0472">Membrane</keyword>
<dbReference type="GO" id="GO:0016020">
    <property type="term" value="C:membrane"/>
    <property type="evidence" value="ECO:0007669"/>
    <property type="project" value="UniProtKB-SubCell"/>
</dbReference>
<dbReference type="RefSeq" id="WP_126309344.1">
    <property type="nucleotide sequence ID" value="NZ_AP018449.1"/>
</dbReference>
<evidence type="ECO:0000256" key="6">
    <source>
        <dbReference type="SAM" id="MobiDB-lite"/>
    </source>
</evidence>
<feature type="region of interest" description="Disordered" evidence="6">
    <location>
        <begin position="105"/>
        <end position="151"/>
    </location>
</feature>
<name>A0A348AN27_9FIRM</name>
<evidence type="ECO:0000313" key="9">
    <source>
        <dbReference type="Proteomes" id="UP000276437"/>
    </source>
</evidence>
<dbReference type="Pfam" id="PF03743">
    <property type="entry name" value="TrbI"/>
    <property type="match status" value="1"/>
</dbReference>
<evidence type="ECO:0000256" key="7">
    <source>
        <dbReference type="SAM" id="Phobius"/>
    </source>
</evidence>
<evidence type="ECO:0000256" key="4">
    <source>
        <dbReference type="ARBA" id="ARBA00022989"/>
    </source>
</evidence>
<dbReference type="InterPro" id="IPR005498">
    <property type="entry name" value="T4SS_VirB10/TraB/TrbI"/>
</dbReference>
<dbReference type="InterPro" id="IPR042217">
    <property type="entry name" value="T4SS_VirB10/TrbI"/>
</dbReference>
<comment type="subcellular location">
    <subcellularLocation>
        <location evidence="1">Membrane</location>
        <topology evidence="1">Single-pass membrane protein</topology>
    </subcellularLocation>
</comment>
<dbReference type="Proteomes" id="UP000276437">
    <property type="component" value="Chromosome"/>
</dbReference>
<sequence>MLKKLREFIQQLRARLKRQPPPEAAAAKEAEVTTKAETAKSRTVNKKKVYLLCILLLVSFIGSFFAFSKDTAKPKKKSVETADTKLAAPLLAADYSDLARLAQKDAKPKVPTGNGTPAPGRQQAPLGRENEPPARTVYQTADPGIRPTLPGDIRAQETEERNAAERAQAVQEKAWSSAIAFTVRKEGQEGGAAEPRANTYQAARKNTLVTGTMLPAMLISGINSDNGGQVTAQLTADVYDSLYGSTLLIPMGTRLVGNYEGGAKLGESRVNIRWNRMLLPNGASYQMTDSLVTAGVDGYPGILGKVDTHGDQVVSAGLVTTALGALGSIAAGNTSSGDNDSASNLAAQGAASNLLNTAGKLMDQEMSRMPTITVEPGTTFFLRVADMLPLRPYEG</sequence>
<dbReference type="KEGG" id="mana:MAMMFC1_03168"/>
<accession>A0A348AN27</accession>
<feature type="transmembrane region" description="Helical" evidence="7">
    <location>
        <begin position="49"/>
        <end position="67"/>
    </location>
</feature>
<evidence type="ECO:0000256" key="5">
    <source>
        <dbReference type="ARBA" id="ARBA00023136"/>
    </source>
</evidence>
<protein>
    <submittedName>
        <fullName evidence="8">Type IV secretion system protein PtlG</fullName>
    </submittedName>
</protein>
<dbReference type="EMBL" id="AP018449">
    <property type="protein sequence ID" value="BBB92475.1"/>
    <property type="molecule type" value="Genomic_DNA"/>
</dbReference>
<gene>
    <name evidence="8" type="primary">ptlG</name>
    <name evidence="8" type="ORF">MAMMFC1_03168</name>
</gene>
<keyword evidence="3 7" id="KW-0812">Transmembrane</keyword>
<organism evidence="8 9">
    <name type="scientific">Methylomusa anaerophila</name>
    <dbReference type="NCBI Taxonomy" id="1930071"/>
    <lineage>
        <taxon>Bacteria</taxon>
        <taxon>Bacillati</taxon>
        <taxon>Bacillota</taxon>
        <taxon>Negativicutes</taxon>
        <taxon>Selenomonadales</taxon>
        <taxon>Sporomusaceae</taxon>
        <taxon>Methylomusa</taxon>
    </lineage>
</organism>
<dbReference type="OrthoDB" id="9807354at2"/>
<dbReference type="AlphaFoldDB" id="A0A348AN27"/>
<comment type="similarity">
    <text evidence="2">Belongs to the TrbI/VirB10 family.</text>
</comment>
<keyword evidence="9" id="KW-1185">Reference proteome</keyword>